<accession>A0ABV2XLV2</accession>
<dbReference type="EMBL" id="JBEYBN010000001">
    <property type="protein sequence ID" value="MEU2264969.1"/>
    <property type="molecule type" value="Genomic_DNA"/>
</dbReference>
<name>A0ABV2XLV2_9ACTN</name>
<evidence type="ECO:0000313" key="3">
    <source>
        <dbReference type="Proteomes" id="UP001550603"/>
    </source>
</evidence>
<gene>
    <name evidence="2" type="ORF">ABZ568_00645</name>
</gene>
<reference evidence="2 3" key="1">
    <citation type="submission" date="2024-06" db="EMBL/GenBank/DDBJ databases">
        <title>The Natural Products Discovery Center: Release of the First 8490 Sequenced Strains for Exploring Actinobacteria Biosynthetic Diversity.</title>
        <authorList>
            <person name="Kalkreuter E."/>
            <person name="Kautsar S.A."/>
            <person name="Yang D."/>
            <person name="Bader C.D."/>
            <person name="Teijaro C.N."/>
            <person name="Fluegel L."/>
            <person name="Davis C.M."/>
            <person name="Simpson J.R."/>
            <person name="Lauterbach L."/>
            <person name="Steele A.D."/>
            <person name="Gui C."/>
            <person name="Meng S."/>
            <person name="Li G."/>
            <person name="Viehrig K."/>
            <person name="Ye F."/>
            <person name="Su P."/>
            <person name="Kiefer A.F."/>
            <person name="Nichols A."/>
            <person name="Cepeda A.J."/>
            <person name="Yan W."/>
            <person name="Fan B."/>
            <person name="Jiang Y."/>
            <person name="Adhikari A."/>
            <person name="Zheng C.-J."/>
            <person name="Schuster L."/>
            <person name="Cowan T.M."/>
            <person name="Smanski M.J."/>
            <person name="Chevrette M.G."/>
            <person name="De Carvalho L.P.S."/>
            <person name="Shen B."/>
        </authorList>
    </citation>
    <scope>NUCLEOTIDE SEQUENCE [LARGE SCALE GENOMIC DNA]</scope>
    <source>
        <strain evidence="2 3">NPDC019583</strain>
    </source>
</reference>
<evidence type="ECO:0000256" key="1">
    <source>
        <dbReference type="SAM" id="MobiDB-lite"/>
    </source>
</evidence>
<organism evidence="2 3">
    <name type="scientific">Streptomyces olindensis</name>
    <dbReference type="NCBI Taxonomy" id="358823"/>
    <lineage>
        <taxon>Bacteria</taxon>
        <taxon>Bacillati</taxon>
        <taxon>Actinomycetota</taxon>
        <taxon>Actinomycetes</taxon>
        <taxon>Kitasatosporales</taxon>
        <taxon>Streptomycetaceae</taxon>
        <taxon>Streptomyces</taxon>
    </lineage>
</organism>
<proteinExistence type="predicted"/>
<protein>
    <submittedName>
        <fullName evidence="2">Uncharacterized protein</fullName>
    </submittedName>
</protein>
<feature type="region of interest" description="Disordered" evidence="1">
    <location>
        <begin position="43"/>
        <end position="72"/>
    </location>
</feature>
<dbReference type="Proteomes" id="UP001550603">
    <property type="component" value="Unassembled WGS sequence"/>
</dbReference>
<evidence type="ECO:0000313" key="2">
    <source>
        <dbReference type="EMBL" id="MEU2264969.1"/>
    </source>
</evidence>
<keyword evidence="3" id="KW-1185">Reference proteome</keyword>
<comment type="caution">
    <text evidence="2">The sequence shown here is derived from an EMBL/GenBank/DDBJ whole genome shotgun (WGS) entry which is preliminary data.</text>
</comment>
<dbReference type="RefSeq" id="WP_359784332.1">
    <property type="nucleotide sequence ID" value="NZ_JBEYBN010000001.1"/>
</dbReference>
<sequence>MPALDLDTEDARLLLYLLESVTSGGALPDNSHERAEQMLQRVRTLPKTSSAAPAADDRPHGTPGEDAGTCGQCHRPLIWDSSGRRVNDEWGEYLCYGPRTGGTGSAVHVLAATAAQPQN</sequence>